<proteinExistence type="predicted"/>
<reference evidence="1 2" key="1">
    <citation type="submission" date="2014-05" db="EMBL/GenBank/DDBJ databases">
        <authorList>
            <person name="Aslett A.Martin."/>
            <person name="De Silva Nishadi"/>
        </authorList>
    </citation>
    <scope>NUCLEOTIDE SEQUENCE [LARGE SCALE GENOMIC DNA]</scope>
</reference>
<sequence>MWSILSAIISFLGVLYIFYKTREFQMNMHKDRLEEDAKNNQPAFVFQPLEIYYEFKGYNKNYIKKNWIYKDSDSYNDNVLNDFKNDYFYKSFLRFRNIGNGIAKNVTITYSHIDALKYLNQVNGVSYYPLNHKFQFIKEDRKYGIAYISGEPEKGTYRFKVNSNKKYSIKKFRFINNKDYF</sequence>
<dbReference type="AlphaFoldDB" id="A0A077UDU3"/>
<evidence type="ECO:0000313" key="2">
    <source>
        <dbReference type="Proteomes" id="UP000044616"/>
    </source>
</evidence>
<gene>
    <name evidence="1" type="ORF">ERS140147_00003</name>
</gene>
<evidence type="ECO:0000313" key="1">
    <source>
        <dbReference type="EMBL" id="CDR26445.1"/>
    </source>
</evidence>
<dbReference type="RefSeq" id="WP_224759789.1">
    <property type="nucleotide sequence ID" value="NZ_CCEH01000001.1"/>
</dbReference>
<name>A0A077UDU3_9STAP</name>
<accession>A0A077UDU3</accession>
<protein>
    <submittedName>
        <fullName evidence="1">Uncharacterized protein</fullName>
    </submittedName>
</protein>
<organism evidence="1 2">
    <name type="scientific">Staphylococcus schweitzeri</name>
    <dbReference type="NCBI Taxonomy" id="1654388"/>
    <lineage>
        <taxon>Bacteria</taxon>
        <taxon>Bacillati</taxon>
        <taxon>Bacillota</taxon>
        <taxon>Bacilli</taxon>
        <taxon>Bacillales</taxon>
        <taxon>Staphylococcaceae</taxon>
        <taxon>Staphylococcus</taxon>
    </lineage>
</organism>
<dbReference type="Proteomes" id="UP000044616">
    <property type="component" value="Unassembled WGS sequence"/>
</dbReference>
<dbReference type="EMBL" id="CCEH01000001">
    <property type="protein sequence ID" value="CDR26445.1"/>
    <property type="molecule type" value="Genomic_DNA"/>
</dbReference>